<dbReference type="AlphaFoldDB" id="A0A432W9J6"/>
<dbReference type="RefSeq" id="WP_126803081.1">
    <property type="nucleotide sequence ID" value="NZ_PIPL01000001.1"/>
</dbReference>
<keyword evidence="2" id="KW-0808">Transferase</keyword>
<dbReference type="InterPro" id="IPR001173">
    <property type="entry name" value="Glyco_trans_2-like"/>
</dbReference>
<name>A0A432W9J6_9GAMM</name>
<accession>A0A432W9J6</accession>
<dbReference type="PANTHER" id="PTHR22916">
    <property type="entry name" value="GLYCOSYLTRANSFERASE"/>
    <property type="match status" value="1"/>
</dbReference>
<dbReference type="Pfam" id="PF00535">
    <property type="entry name" value="Glycos_transf_2"/>
    <property type="match status" value="1"/>
</dbReference>
<dbReference type="SUPFAM" id="SSF53448">
    <property type="entry name" value="Nucleotide-diphospho-sugar transferases"/>
    <property type="match status" value="1"/>
</dbReference>
<evidence type="ECO:0000313" key="3">
    <source>
        <dbReference type="Proteomes" id="UP000288293"/>
    </source>
</evidence>
<sequence length="332" mass="39227">MRKNLRSEKEIMSFWQGDVSKPLVSISCTTYNHEKFIEDALEGFLIQETDFPFEIIIHDDASTDRTQDIIKEYQYAYPNLIRTILQTENQYSEGRKPGGFLFSAYQGKYVANCEGDDYWTDKDKLQIQVGFLEQHPEYVISCHDATIIDSSGNVLSKQKLPSSCRRDFDENELLSGRAWILTMSRVYRREISRIPESKYIKNGDTFFAALMGLHGKCKFHPEISPAMYRVHDGGIWSSTSQEDRTDDHINTWFWMYRYFKRTGNEKYADLYFRRCFQQLSANIPLYVIFTTFIKRMFFFNSFKNLAIRKLGLNRLRSLRDSFSDRLRRTPKK</sequence>
<proteinExistence type="predicted"/>
<dbReference type="EMBL" id="PIPL01000001">
    <property type="protein sequence ID" value="RUO26268.1"/>
    <property type="molecule type" value="Genomic_DNA"/>
</dbReference>
<comment type="caution">
    <text evidence="2">The sequence shown here is derived from an EMBL/GenBank/DDBJ whole genome shotgun (WGS) entry which is preliminary data.</text>
</comment>
<keyword evidence="3" id="KW-1185">Reference proteome</keyword>
<dbReference type="PANTHER" id="PTHR22916:SF3">
    <property type="entry name" value="UDP-GLCNAC:BETAGAL BETA-1,3-N-ACETYLGLUCOSAMINYLTRANSFERASE-LIKE PROTEIN 1"/>
    <property type="match status" value="1"/>
</dbReference>
<organism evidence="2 3">
    <name type="scientific">Aliidiomarina minuta</name>
    <dbReference type="NCBI Taxonomy" id="880057"/>
    <lineage>
        <taxon>Bacteria</taxon>
        <taxon>Pseudomonadati</taxon>
        <taxon>Pseudomonadota</taxon>
        <taxon>Gammaproteobacteria</taxon>
        <taxon>Alteromonadales</taxon>
        <taxon>Idiomarinaceae</taxon>
        <taxon>Aliidiomarina</taxon>
    </lineage>
</organism>
<dbReference type="InterPro" id="IPR029044">
    <property type="entry name" value="Nucleotide-diphossugar_trans"/>
</dbReference>
<evidence type="ECO:0000313" key="2">
    <source>
        <dbReference type="EMBL" id="RUO26268.1"/>
    </source>
</evidence>
<dbReference type="Proteomes" id="UP000288293">
    <property type="component" value="Unassembled WGS sequence"/>
</dbReference>
<reference evidence="2 3" key="1">
    <citation type="journal article" date="2011" name="Front. Microbiol.">
        <title>Genomic signatures of strain selection and enhancement in Bacillus atrophaeus var. globigii, a historical biowarfare simulant.</title>
        <authorList>
            <person name="Gibbons H.S."/>
            <person name="Broomall S.M."/>
            <person name="McNew L.A."/>
            <person name="Daligault H."/>
            <person name="Chapman C."/>
            <person name="Bruce D."/>
            <person name="Karavis M."/>
            <person name="Krepps M."/>
            <person name="McGregor P.A."/>
            <person name="Hong C."/>
            <person name="Park K.H."/>
            <person name="Akmal A."/>
            <person name="Feldman A."/>
            <person name="Lin J.S."/>
            <person name="Chang W.E."/>
            <person name="Higgs B.W."/>
            <person name="Demirev P."/>
            <person name="Lindquist J."/>
            <person name="Liem A."/>
            <person name="Fochler E."/>
            <person name="Read T.D."/>
            <person name="Tapia R."/>
            <person name="Johnson S."/>
            <person name="Bishop-Lilly K.A."/>
            <person name="Detter C."/>
            <person name="Han C."/>
            <person name="Sozhamannan S."/>
            <person name="Rosenzweig C.N."/>
            <person name="Skowronski E.W."/>
        </authorList>
    </citation>
    <scope>NUCLEOTIDE SEQUENCE [LARGE SCALE GENOMIC DNA]</scope>
    <source>
        <strain evidence="2 3">MLST1</strain>
    </source>
</reference>
<dbReference type="GO" id="GO:0016758">
    <property type="term" value="F:hexosyltransferase activity"/>
    <property type="evidence" value="ECO:0007669"/>
    <property type="project" value="UniProtKB-ARBA"/>
</dbReference>
<gene>
    <name evidence="2" type="ORF">CWE09_06015</name>
</gene>
<dbReference type="OrthoDB" id="9802649at2"/>
<dbReference type="Gene3D" id="3.90.550.10">
    <property type="entry name" value="Spore Coat Polysaccharide Biosynthesis Protein SpsA, Chain A"/>
    <property type="match status" value="1"/>
</dbReference>
<protein>
    <submittedName>
        <fullName evidence="2">Glycosyl transferase family 2</fullName>
    </submittedName>
</protein>
<feature type="domain" description="Glycosyltransferase 2-like" evidence="1">
    <location>
        <begin position="28"/>
        <end position="177"/>
    </location>
</feature>
<evidence type="ECO:0000259" key="1">
    <source>
        <dbReference type="Pfam" id="PF00535"/>
    </source>
</evidence>